<dbReference type="OrthoDB" id="423436at2759"/>
<evidence type="ECO:0000313" key="2">
    <source>
        <dbReference type="Proteomes" id="UP000187203"/>
    </source>
</evidence>
<keyword evidence="2" id="KW-1185">Reference proteome</keyword>
<proteinExistence type="predicted"/>
<accession>A0A1R3L0S5</accession>
<sequence length="37" mass="3823">MALMGGFARIGNNEITILVNDAEKGSDIDPQEASASS</sequence>
<dbReference type="InterPro" id="IPR036771">
    <property type="entry name" value="ATPsynth_dsu/esu_N"/>
</dbReference>
<dbReference type="AlphaFoldDB" id="A0A1R3L0S5"/>
<organism evidence="1 2">
    <name type="scientific">Corchorus olitorius</name>
    <dbReference type="NCBI Taxonomy" id="93759"/>
    <lineage>
        <taxon>Eukaryota</taxon>
        <taxon>Viridiplantae</taxon>
        <taxon>Streptophyta</taxon>
        <taxon>Embryophyta</taxon>
        <taxon>Tracheophyta</taxon>
        <taxon>Spermatophyta</taxon>
        <taxon>Magnoliopsida</taxon>
        <taxon>eudicotyledons</taxon>
        <taxon>Gunneridae</taxon>
        <taxon>Pentapetalae</taxon>
        <taxon>rosids</taxon>
        <taxon>malvids</taxon>
        <taxon>Malvales</taxon>
        <taxon>Malvaceae</taxon>
        <taxon>Grewioideae</taxon>
        <taxon>Apeibeae</taxon>
        <taxon>Corchorus</taxon>
    </lineage>
</organism>
<dbReference type="EMBL" id="AWUE01005686">
    <property type="protein sequence ID" value="OMP12899.1"/>
    <property type="molecule type" value="Genomic_DNA"/>
</dbReference>
<reference evidence="2" key="1">
    <citation type="submission" date="2013-09" db="EMBL/GenBank/DDBJ databases">
        <title>Corchorus olitorius genome sequencing.</title>
        <authorList>
            <person name="Alam M."/>
            <person name="Haque M.S."/>
            <person name="Islam M.S."/>
            <person name="Emdad E.M."/>
            <person name="Islam M.M."/>
            <person name="Ahmed B."/>
            <person name="Halim A."/>
            <person name="Hossen Q.M.M."/>
            <person name="Hossain M.Z."/>
            <person name="Ahmed R."/>
            <person name="Khan M.M."/>
            <person name="Islam R."/>
            <person name="Rashid M.M."/>
            <person name="Khan S.A."/>
            <person name="Rahman M.S."/>
            <person name="Alam M."/>
            <person name="Yahiya A.S."/>
            <person name="Khan M.S."/>
            <person name="Azam M.S."/>
            <person name="Haque T."/>
            <person name="Lashkar M.Z.H."/>
            <person name="Akhand A.I."/>
            <person name="Morshed G."/>
            <person name="Roy S."/>
            <person name="Uddin K.S."/>
            <person name="Rabeya T."/>
            <person name="Hossain A.S."/>
            <person name="Chowdhury A."/>
            <person name="Snigdha A.R."/>
            <person name="Mortoza M.S."/>
            <person name="Matin S.A."/>
            <person name="Hoque S.M.E."/>
            <person name="Islam M.K."/>
            <person name="Roy D.K."/>
            <person name="Haider R."/>
            <person name="Moosa M.M."/>
            <person name="Elias S.M."/>
            <person name="Hasan A.M."/>
            <person name="Jahan S."/>
            <person name="Shafiuddin M."/>
            <person name="Mahmood N."/>
            <person name="Shommy N.S."/>
        </authorList>
    </citation>
    <scope>NUCLEOTIDE SEQUENCE [LARGE SCALE GENOMIC DNA]</scope>
    <source>
        <strain evidence="2">cv. O-4</strain>
    </source>
</reference>
<comment type="caution">
    <text evidence="1">The sequence shown here is derived from an EMBL/GenBank/DDBJ whole genome shotgun (WGS) entry which is preliminary data.</text>
</comment>
<dbReference type="Gene3D" id="2.60.15.10">
    <property type="entry name" value="F0F1 ATP synthase delta/epsilon subunit, N-terminal"/>
    <property type="match status" value="1"/>
</dbReference>
<protein>
    <submittedName>
        <fullName evidence="1">Uncharacterized protein</fullName>
    </submittedName>
</protein>
<name>A0A1R3L0S5_9ROSI</name>
<dbReference type="STRING" id="93759.A0A1R3L0S5"/>
<gene>
    <name evidence="1" type="ORF">COLO4_02614</name>
</gene>
<dbReference type="Proteomes" id="UP000187203">
    <property type="component" value="Unassembled WGS sequence"/>
</dbReference>
<evidence type="ECO:0000313" key="1">
    <source>
        <dbReference type="EMBL" id="OMP12899.1"/>
    </source>
</evidence>